<reference evidence="3" key="1">
    <citation type="submission" date="2022-03" db="EMBL/GenBank/DDBJ databases">
        <title>Complete genome sequence of Caldinitratiruptor microaerophilus.</title>
        <authorList>
            <person name="Mukaiyama R."/>
            <person name="Nishiyama T."/>
            <person name="Ueda K."/>
        </authorList>
    </citation>
    <scope>NUCLEOTIDE SEQUENCE</scope>
    <source>
        <strain evidence="3">JCM 16183</strain>
    </source>
</reference>
<name>A0AA35CIC9_9FIRM</name>
<dbReference type="SUPFAM" id="SSF53756">
    <property type="entry name" value="UDP-Glycosyltransferase/glycogen phosphorylase"/>
    <property type="match status" value="1"/>
</dbReference>
<evidence type="ECO:0000313" key="4">
    <source>
        <dbReference type="Proteomes" id="UP001163687"/>
    </source>
</evidence>
<evidence type="ECO:0000259" key="1">
    <source>
        <dbReference type="Pfam" id="PF00534"/>
    </source>
</evidence>
<feature type="domain" description="Glycosyl transferase family 1" evidence="1">
    <location>
        <begin position="204"/>
        <end position="365"/>
    </location>
</feature>
<feature type="domain" description="Glycosyltransferase subfamily 4-like N-terminal" evidence="2">
    <location>
        <begin position="15"/>
        <end position="184"/>
    </location>
</feature>
<organism evidence="3 4">
    <name type="scientific">Caldinitratiruptor microaerophilus</name>
    <dbReference type="NCBI Taxonomy" id="671077"/>
    <lineage>
        <taxon>Bacteria</taxon>
        <taxon>Bacillati</taxon>
        <taxon>Bacillota</taxon>
        <taxon>Clostridia</taxon>
        <taxon>Eubacteriales</taxon>
        <taxon>Symbiobacteriaceae</taxon>
        <taxon>Caldinitratiruptor</taxon>
    </lineage>
</organism>
<dbReference type="AlphaFoldDB" id="A0AA35CIC9"/>
<dbReference type="PANTHER" id="PTHR45947:SF3">
    <property type="entry name" value="SULFOQUINOVOSYL TRANSFERASE SQD2"/>
    <property type="match status" value="1"/>
</dbReference>
<dbReference type="EMBL" id="AP025628">
    <property type="protein sequence ID" value="BDG59567.1"/>
    <property type="molecule type" value="Genomic_DNA"/>
</dbReference>
<dbReference type="Proteomes" id="UP001163687">
    <property type="component" value="Chromosome"/>
</dbReference>
<evidence type="ECO:0000259" key="2">
    <source>
        <dbReference type="Pfam" id="PF13439"/>
    </source>
</evidence>
<dbReference type="InterPro" id="IPR028098">
    <property type="entry name" value="Glyco_trans_4-like_N"/>
</dbReference>
<dbReference type="RefSeq" id="WP_264843686.1">
    <property type="nucleotide sequence ID" value="NZ_AP025628.1"/>
</dbReference>
<protein>
    <submittedName>
        <fullName evidence="3">1,2-diacylglycerol 3-glucosyltransferase</fullName>
    </submittedName>
</protein>
<dbReference type="InterPro" id="IPR050194">
    <property type="entry name" value="Glycosyltransferase_grp1"/>
</dbReference>
<dbReference type="Pfam" id="PF13439">
    <property type="entry name" value="Glyco_transf_4"/>
    <property type="match status" value="1"/>
</dbReference>
<keyword evidence="4" id="KW-1185">Reference proteome</keyword>
<dbReference type="InterPro" id="IPR001296">
    <property type="entry name" value="Glyco_trans_1"/>
</dbReference>
<dbReference type="KEGG" id="cmic:caldi_06570"/>
<dbReference type="Pfam" id="PF00534">
    <property type="entry name" value="Glycos_transf_1"/>
    <property type="match status" value="1"/>
</dbReference>
<evidence type="ECO:0000313" key="3">
    <source>
        <dbReference type="EMBL" id="BDG59567.1"/>
    </source>
</evidence>
<dbReference type="GO" id="GO:0016757">
    <property type="term" value="F:glycosyltransferase activity"/>
    <property type="evidence" value="ECO:0007669"/>
    <property type="project" value="InterPro"/>
</dbReference>
<sequence length="403" mass="42755">MRVAFFTDSFRKNLGGLTRAAISLHDRLTRAGYAVRVFTLPQTGGPLHPGDVRLVRAIPLRPVPGLPPDSHLAWDYREVRRELAAWRPDVVHLHTLLPVSWLGLLAARSLGIPVVATYHANVRSAAMVLPAGKAVAAVVGPLVRTFYNRCDAVIAPSRFAAGELRRFGVRRPVEVISNGIDLDRFAPTQPVRPEEASGAAGPAEPRWPERPVTVLFAGRLSPDKGVDSLLEALEIALREEPGLRARIAGDGPLAGAVRRALAPHIAAGRVTLCGHVPWEAMPAEYGAADILLFPSRTETQGLAALEAMAAGLPVVAVRAGALPELVRDGESGITAAPGDAEALARAVLLLARDPDLRHRLGAGARAVAGEHEAGRVLEQVLALYARVAGARAGRGEVHRRGAA</sequence>
<gene>
    <name evidence="3" type="ORF">caldi_06570</name>
</gene>
<dbReference type="PANTHER" id="PTHR45947">
    <property type="entry name" value="SULFOQUINOVOSYL TRANSFERASE SQD2"/>
    <property type="match status" value="1"/>
</dbReference>
<accession>A0AA35CIC9</accession>
<proteinExistence type="predicted"/>
<dbReference type="Gene3D" id="3.40.50.2000">
    <property type="entry name" value="Glycogen Phosphorylase B"/>
    <property type="match status" value="2"/>
</dbReference>